<sequence length="688" mass="77235">MYSQPFLSKKLALLLLSTLLIALILLWPNKSAAQEESFPKLANYFTGWDLTDEQTSQLAKWDLVILSPQALERQPQIITKLRQVNPNIKILVYVLIQEINIKPEIVNASHYYQTIHNTVSQNNWWLKTASGQNVSWWPNTWLINATSTAPRANGQNWSDYLPQLVYDQFLKTDSWDGVFFDNTWYNISWLNQPLDVNQDGINDSTTFMDDKWREGIGQMLTKTRSLAPNKLILVNNNTNYYNDKLNGRMQENFPNEIEGSWANIINNYLNANLGNNPQYFVINATTKNTGTQTDYQTMRFGLASALLGNGYYSFDFGDQGHENVWWYDEYDIYLGNPVSTPKNLLEQNNANIKPGVWQRDFQNGLSLVNSTALEQKISFAQEFEKIKGTQDTTTNNGAIIKSLTLKPDDGIILLRRVEDLTNTSYSNGSFVRVFNKNGETTRNGFFIYDKQFKGGNVIAKQDINKDGQTEILIADSSKITIYNADKKELTKFYPYGTKYNKGINFVIADFENDGYFEIITGTQRGYAPLVKIFNYKGEVQGNGFYAYAKNYLGGVNVAVGDTNGNGQKEIITGAGFMGGPIVRIFDKNGKLLSGGFFAYAKTFRGGVNVACGDIDGNGIDEIITGAGYGGSSHVRIFNSKFEPINPGFWAFAKDSRTGVIVTLNDLDKDGIKEILAASPSTFATAFNP</sequence>
<gene>
    <name evidence="2" type="ORF">A2Y82_01085</name>
</gene>
<protein>
    <submittedName>
        <fullName evidence="2">Uncharacterized protein</fullName>
    </submittedName>
</protein>
<dbReference type="Pfam" id="PF14885">
    <property type="entry name" value="GHL15"/>
    <property type="match status" value="1"/>
</dbReference>
<reference evidence="2 3" key="1">
    <citation type="journal article" date="2016" name="Nat. Commun.">
        <title>Thousands of microbial genomes shed light on interconnected biogeochemical processes in an aquifer system.</title>
        <authorList>
            <person name="Anantharaman K."/>
            <person name="Brown C.T."/>
            <person name="Hug L.A."/>
            <person name="Sharon I."/>
            <person name="Castelle C.J."/>
            <person name="Probst A.J."/>
            <person name="Thomas B.C."/>
            <person name="Singh A."/>
            <person name="Wilkins M.J."/>
            <person name="Karaoz U."/>
            <person name="Brodie E.L."/>
            <person name="Williams K.H."/>
            <person name="Hubbard S.S."/>
            <person name="Banfield J.F."/>
        </authorList>
    </citation>
    <scope>NUCLEOTIDE SEQUENCE [LARGE SCALE GENOMIC DNA]</scope>
</reference>
<evidence type="ECO:0000256" key="1">
    <source>
        <dbReference type="ARBA" id="ARBA00022729"/>
    </source>
</evidence>
<organism evidence="2 3">
    <name type="scientific">Candidatus Buchananbacteria bacterium RBG_13_36_9</name>
    <dbReference type="NCBI Taxonomy" id="1797530"/>
    <lineage>
        <taxon>Bacteria</taxon>
        <taxon>Candidatus Buchananiibacteriota</taxon>
    </lineage>
</organism>
<dbReference type="Pfam" id="PF13517">
    <property type="entry name" value="FG-GAP_3"/>
    <property type="match status" value="1"/>
</dbReference>
<dbReference type="InterPro" id="IPR029455">
    <property type="entry name" value="GHL15"/>
</dbReference>
<evidence type="ECO:0000313" key="3">
    <source>
        <dbReference type="Proteomes" id="UP000176498"/>
    </source>
</evidence>
<comment type="caution">
    <text evidence="2">The sequence shown here is derived from an EMBL/GenBank/DDBJ whole genome shotgun (WGS) entry which is preliminary data.</text>
</comment>
<dbReference type="Gene3D" id="2.130.10.130">
    <property type="entry name" value="Integrin alpha, N-terminal"/>
    <property type="match status" value="1"/>
</dbReference>
<evidence type="ECO:0000313" key="2">
    <source>
        <dbReference type="EMBL" id="OGY41480.1"/>
    </source>
</evidence>
<keyword evidence="1" id="KW-0732">Signal</keyword>
<dbReference type="Proteomes" id="UP000176498">
    <property type="component" value="Unassembled WGS sequence"/>
</dbReference>
<dbReference type="InterPro" id="IPR013517">
    <property type="entry name" value="FG-GAP"/>
</dbReference>
<dbReference type="EMBL" id="MHHZ01000018">
    <property type="protein sequence ID" value="OGY41480.1"/>
    <property type="molecule type" value="Genomic_DNA"/>
</dbReference>
<dbReference type="SUPFAM" id="SSF69318">
    <property type="entry name" value="Integrin alpha N-terminal domain"/>
    <property type="match status" value="1"/>
</dbReference>
<dbReference type="AlphaFoldDB" id="A0A1G1XPG9"/>
<dbReference type="InterPro" id="IPR028994">
    <property type="entry name" value="Integrin_alpha_N"/>
</dbReference>
<proteinExistence type="predicted"/>
<name>A0A1G1XPG9_9BACT</name>
<accession>A0A1G1XPG9</accession>